<keyword evidence="2" id="KW-0812">Transmembrane</keyword>
<dbReference type="AlphaFoldDB" id="A0AAV9UJS1"/>
<evidence type="ECO:0000256" key="2">
    <source>
        <dbReference type="SAM" id="Phobius"/>
    </source>
</evidence>
<evidence type="ECO:0000256" key="1">
    <source>
        <dbReference type="SAM" id="MobiDB-lite"/>
    </source>
</evidence>
<reference evidence="3 4" key="1">
    <citation type="submission" date="2019-10" db="EMBL/GenBank/DDBJ databases">
        <authorList>
            <person name="Palmer J.M."/>
        </authorList>
    </citation>
    <scope>NUCLEOTIDE SEQUENCE [LARGE SCALE GENOMIC DNA]</scope>
    <source>
        <strain evidence="3 4">TWF696</strain>
    </source>
</reference>
<keyword evidence="2" id="KW-1133">Transmembrane helix</keyword>
<keyword evidence="4" id="KW-1185">Reference proteome</keyword>
<dbReference type="EMBL" id="JAVHNQ010000007">
    <property type="protein sequence ID" value="KAK6341351.1"/>
    <property type="molecule type" value="Genomic_DNA"/>
</dbReference>
<dbReference type="Proteomes" id="UP001375240">
    <property type="component" value="Unassembled WGS sequence"/>
</dbReference>
<name>A0AAV9UJS1_9PEZI</name>
<feature type="transmembrane region" description="Helical" evidence="2">
    <location>
        <begin position="35"/>
        <end position="55"/>
    </location>
</feature>
<accession>A0AAV9UJS1</accession>
<sequence length="153" mass="16741">MSATPTPTPSMMAVLGALGDVKKAAAKKKSHLGPIILGVSIAVIVFGALITLFYHHVQLRKRQEKATRAALERAQQYGVPTTTTLPDPPETPQEGYAAQNMEEHASQNLEEQVTQYTSSGQGPFPHLKIEPQHYMWYQRYLATSGRPSASAEP</sequence>
<evidence type="ECO:0000313" key="4">
    <source>
        <dbReference type="Proteomes" id="UP001375240"/>
    </source>
</evidence>
<keyword evidence="2" id="KW-0472">Membrane</keyword>
<comment type="caution">
    <text evidence="3">The sequence shown here is derived from an EMBL/GenBank/DDBJ whole genome shotgun (WGS) entry which is preliminary data.</text>
</comment>
<feature type="region of interest" description="Disordered" evidence="1">
    <location>
        <begin position="70"/>
        <end position="95"/>
    </location>
</feature>
<protein>
    <submittedName>
        <fullName evidence="3">Uncharacterized protein</fullName>
    </submittedName>
</protein>
<gene>
    <name evidence="3" type="ORF">TWF696_008429</name>
</gene>
<evidence type="ECO:0000313" key="3">
    <source>
        <dbReference type="EMBL" id="KAK6341351.1"/>
    </source>
</evidence>
<organism evidence="3 4">
    <name type="scientific">Orbilia brochopaga</name>
    <dbReference type="NCBI Taxonomy" id="3140254"/>
    <lineage>
        <taxon>Eukaryota</taxon>
        <taxon>Fungi</taxon>
        <taxon>Dikarya</taxon>
        <taxon>Ascomycota</taxon>
        <taxon>Pezizomycotina</taxon>
        <taxon>Orbiliomycetes</taxon>
        <taxon>Orbiliales</taxon>
        <taxon>Orbiliaceae</taxon>
        <taxon>Orbilia</taxon>
    </lineage>
</organism>
<proteinExistence type="predicted"/>